<evidence type="ECO:0000256" key="4">
    <source>
        <dbReference type="ARBA" id="ARBA00023235"/>
    </source>
</evidence>
<protein>
    <recommendedName>
        <fullName evidence="2">peptidylprolyl isomerase</fullName>
        <ecNumber evidence="2">5.2.1.8</ecNumber>
    </recommendedName>
</protein>
<evidence type="ECO:0000313" key="9">
    <source>
        <dbReference type="WBParaSite" id="TASK_0000828601-mRNA-1"/>
    </source>
</evidence>
<dbReference type="EC" id="5.2.1.8" evidence="2"/>
<feature type="compositionally biased region" description="Low complexity" evidence="5">
    <location>
        <begin position="771"/>
        <end position="791"/>
    </location>
</feature>
<evidence type="ECO:0000256" key="3">
    <source>
        <dbReference type="ARBA" id="ARBA00023110"/>
    </source>
</evidence>
<dbReference type="PANTHER" id="PTHR11071:SF561">
    <property type="entry name" value="PEPTIDYL-PROLYL CIS-TRANS ISOMERASE D-RELATED"/>
    <property type="match status" value="1"/>
</dbReference>
<feature type="compositionally biased region" description="Basic residues" evidence="5">
    <location>
        <begin position="192"/>
        <end position="212"/>
    </location>
</feature>
<dbReference type="GO" id="GO:0006457">
    <property type="term" value="P:protein folding"/>
    <property type="evidence" value="ECO:0007669"/>
    <property type="project" value="InterPro"/>
</dbReference>
<keyword evidence="4" id="KW-0413">Isomerase</keyword>
<feature type="compositionally biased region" description="Basic and acidic residues" evidence="5">
    <location>
        <begin position="468"/>
        <end position="494"/>
    </location>
</feature>
<dbReference type="SUPFAM" id="SSF50891">
    <property type="entry name" value="Cyclophilin-like"/>
    <property type="match status" value="1"/>
</dbReference>
<feature type="compositionally biased region" description="Basic and acidic residues" evidence="5">
    <location>
        <begin position="221"/>
        <end position="235"/>
    </location>
</feature>
<keyword evidence="3" id="KW-0697">Rotamase</keyword>
<sequence length="899" mass="97705">MGKRFNTRCFLDIKVGDAEPERVVLELFDEKCPKACDNFKKLCQGICGIGLKTGKLLHYQGSTFHRIIKGFIIQGGDFSNGDGTGGESIYGGTFADEDMSLPHDRPFLLSMANRGPNTNGSQFFITTAPAPHLNGKHMVFGHVLSGREVVAKIEAVPVSDTKIYKPLKPVVIVNCGELVPVKKKKSDDQKKSSKKKKKKAKKSKKKKSRRRLSSSFGSDSDSVKIRPEEIPDVPKNKFLYRPSPTNSNKATYVENQNYSLKHKSGRKVKGRGQVRYRTPDSRSGSRDRGITPEHWHQAARRSRRRSPEDESRSRAKRFREQIASSRQSAAGILDERWAKEPEAAPPSVRRQQVDEPSPEVDDVRHGYHQQRTPSPPPPPQTSHSALSHGQNRSRAEGSGRYAGDSRRSSKSGRSPSLSSHRVPDRKHKASRSPSQSRSPSFTRRSKKSNEREPRRDSPSIPSKPASTRRRETSQNRLGSAERRKATPSRGDFHGSPRSPPAHLISKWEERRKQAFRKRDSLLKGSRRRDVSLGSPPVSPHPRHSSSSSRSRSSNRHSKAVVSTRHSSPRSSKRRTRSPPSSRSSSTVKSKADPNVVPKEASDSAPYDAALPTDSTSPGNIPLPPEPNPAAAVSSEEDHSPLGDAAANKASQKGTVGEEEKGTASTTASQTAIGQWTTSRWQEDDESEKDVTASELNTPAKISSVKLEIGGTSETAPAVPVSIDMDVSDNESAPKASENLPINDSKGGSKAPLSEAPVENKPSAPLVNSPKSATKSKSRVLSSSASSSSSTSGVNRDHFVGEDQVDVADEVEARAGHALVVAAASVVDVTISVLAPVVVVIVVAVAPVVAKARVEGHDPIRIDHVVGGTALRIHVDGDVLTPRIPVHLAVPTRLYRVIEG</sequence>
<evidence type="ECO:0000256" key="1">
    <source>
        <dbReference type="ARBA" id="ARBA00000971"/>
    </source>
</evidence>
<evidence type="ECO:0000313" key="8">
    <source>
        <dbReference type="Proteomes" id="UP000282613"/>
    </source>
</evidence>
<evidence type="ECO:0000259" key="6">
    <source>
        <dbReference type="PROSITE" id="PS50072"/>
    </source>
</evidence>
<feature type="compositionally biased region" description="Basic and acidic residues" evidence="5">
    <location>
        <begin position="447"/>
        <end position="457"/>
    </location>
</feature>
<keyword evidence="8" id="KW-1185">Reference proteome</keyword>
<feature type="compositionally biased region" description="Basic residues" evidence="5">
    <location>
        <begin position="260"/>
        <end position="274"/>
    </location>
</feature>
<dbReference type="Proteomes" id="UP000282613">
    <property type="component" value="Unassembled WGS sequence"/>
</dbReference>
<dbReference type="PROSITE" id="PS50072">
    <property type="entry name" value="CSA_PPIASE_2"/>
    <property type="match status" value="1"/>
</dbReference>
<accession>A0A158RA29</accession>
<dbReference type="InterPro" id="IPR029000">
    <property type="entry name" value="Cyclophilin-like_dom_sf"/>
</dbReference>
<dbReference type="Pfam" id="PF00160">
    <property type="entry name" value="Pro_isomerase"/>
    <property type="match status" value="1"/>
</dbReference>
<feature type="compositionally biased region" description="Low complexity" evidence="5">
    <location>
        <begin position="411"/>
        <end position="420"/>
    </location>
</feature>
<feature type="region of interest" description="Disordered" evidence="5">
    <location>
        <begin position="182"/>
        <end position="797"/>
    </location>
</feature>
<dbReference type="InterPro" id="IPR002130">
    <property type="entry name" value="Cyclophilin-type_PPIase_dom"/>
</dbReference>
<dbReference type="EMBL" id="UYRS01018766">
    <property type="protein sequence ID" value="VDK39947.1"/>
    <property type="molecule type" value="Genomic_DNA"/>
</dbReference>
<evidence type="ECO:0000313" key="7">
    <source>
        <dbReference type="EMBL" id="VDK39947.1"/>
    </source>
</evidence>
<dbReference type="WBParaSite" id="TASK_0000828601-mRNA-1">
    <property type="protein sequence ID" value="TASK_0000828601-mRNA-1"/>
    <property type="gene ID" value="TASK_0000828601"/>
</dbReference>
<feature type="compositionally biased region" description="Basic and acidic residues" evidence="5">
    <location>
        <begin position="277"/>
        <end position="296"/>
    </location>
</feature>
<dbReference type="InterPro" id="IPR020892">
    <property type="entry name" value="Cyclophilin-type_PPIase_CS"/>
</dbReference>
<dbReference type="AlphaFoldDB" id="A0A158RA29"/>
<dbReference type="FunFam" id="2.40.100.10:FF:000025">
    <property type="entry name" value="Peptidyl-prolyl cis-trans isomerase CYP19-2"/>
    <property type="match status" value="1"/>
</dbReference>
<proteinExistence type="predicted"/>
<dbReference type="GO" id="GO:0016018">
    <property type="term" value="F:cyclosporin A binding"/>
    <property type="evidence" value="ECO:0007669"/>
    <property type="project" value="TreeGrafter"/>
</dbReference>
<dbReference type="Gene3D" id="2.40.100.10">
    <property type="entry name" value="Cyclophilin-like"/>
    <property type="match status" value="1"/>
</dbReference>
<dbReference type="OrthoDB" id="6284883at2759"/>
<gene>
    <name evidence="7" type="ORF">TASK_LOCUS8287</name>
</gene>
<dbReference type="GO" id="GO:0005737">
    <property type="term" value="C:cytoplasm"/>
    <property type="evidence" value="ECO:0007669"/>
    <property type="project" value="TreeGrafter"/>
</dbReference>
<dbReference type="PROSITE" id="PS00170">
    <property type="entry name" value="CSA_PPIASE_1"/>
    <property type="match status" value="1"/>
</dbReference>
<dbReference type="STRING" id="60517.A0A158RA29"/>
<evidence type="ECO:0000256" key="5">
    <source>
        <dbReference type="SAM" id="MobiDB-lite"/>
    </source>
</evidence>
<feature type="compositionally biased region" description="Basic and acidic residues" evidence="5">
    <location>
        <begin position="505"/>
        <end position="521"/>
    </location>
</feature>
<name>A0A158RA29_TAEAS</name>
<dbReference type="PANTHER" id="PTHR11071">
    <property type="entry name" value="PEPTIDYL-PROLYL CIS-TRANS ISOMERASE"/>
    <property type="match status" value="1"/>
</dbReference>
<organism evidence="9">
    <name type="scientific">Taenia asiatica</name>
    <name type="common">Asian tapeworm</name>
    <dbReference type="NCBI Taxonomy" id="60517"/>
    <lineage>
        <taxon>Eukaryota</taxon>
        <taxon>Metazoa</taxon>
        <taxon>Spiralia</taxon>
        <taxon>Lophotrochozoa</taxon>
        <taxon>Platyhelminthes</taxon>
        <taxon>Cestoda</taxon>
        <taxon>Eucestoda</taxon>
        <taxon>Cyclophyllidea</taxon>
        <taxon>Taeniidae</taxon>
        <taxon>Taenia</taxon>
    </lineage>
</organism>
<feature type="compositionally biased region" description="Basic residues" evidence="5">
    <location>
        <begin position="566"/>
        <end position="576"/>
    </location>
</feature>
<feature type="compositionally biased region" description="Polar residues" evidence="5">
    <location>
        <begin position="662"/>
        <end position="679"/>
    </location>
</feature>
<feature type="compositionally biased region" description="Basic and acidic residues" evidence="5">
    <location>
        <begin position="393"/>
        <end position="407"/>
    </location>
</feature>
<feature type="compositionally biased region" description="Low complexity" evidence="5">
    <location>
        <begin position="577"/>
        <end position="588"/>
    </location>
</feature>
<dbReference type="PRINTS" id="PR00153">
    <property type="entry name" value="CSAPPISMRASE"/>
</dbReference>
<feature type="domain" description="PPIase cyclophilin-type" evidence="6">
    <location>
        <begin position="10"/>
        <end position="177"/>
    </location>
</feature>
<reference evidence="9" key="1">
    <citation type="submission" date="2016-04" db="UniProtKB">
        <authorList>
            <consortium name="WormBaseParasite"/>
        </authorList>
    </citation>
    <scope>IDENTIFICATION</scope>
</reference>
<dbReference type="GO" id="GO:0003755">
    <property type="term" value="F:peptidyl-prolyl cis-trans isomerase activity"/>
    <property type="evidence" value="ECO:0007669"/>
    <property type="project" value="UniProtKB-KW"/>
</dbReference>
<feature type="compositionally biased region" description="Basic and acidic residues" evidence="5">
    <location>
        <begin position="333"/>
        <end position="342"/>
    </location>
</feature>
<feature type="compositionally biased region" description="Polar residues" evidence="5">
    <location>
        <begin position="243"/>
        <end position="259"/>
    </location>
</feature>
<feature type="compositionally biased region" description="Low complexity" evidence="5">
    <location>
        <begin position="431"/>
        <end position="442"/>
    </location>
</feature>
<reference evidence="7 8" key="2">
    <citation type="submission" date="2018-11" db="EMBL/GenBank/DDBJ databases">
        <authorList>
            <consortium name="Pathogen Informatics"/>
        </authorList>
    </citation>
    <scope>NUCLEOTIDE SEQUENCE [LARGE SCALE GENOMIC DNA]</scope>
</reference>
<evidence type="ECO:0000256" key="2">
    <source>
        <dbReference type="ARBA" id="ARBA00013194"/>
    </source>
</evidence>
<comment type="catalytic activity">
    <reaction evidence="1">
        <text>[protein]-peptidylproline (omega=180) = [protein]-peptidylproline (omega=0)</text>
        <dbReference type="Rhea" id="RHEA:16237"/>
        <dbReference type="Rhea" id="RHEA-COMP:10747"/>
        <dbReference type="Rhea" id="RHEA-COMP:10748"/>
        <dbReference type="ChEBI" id="CHEBI:83833"/>
        <dbReference type="ChEBI" id="CHEBI:83834"/>
        <dbReference type="EC" id="5.2.1.8"/>
    </reaction>
</comment>